<reference evidence="1" key="1">
    <citation type="submission" date="2023-05" db="EMBL/GenBank/DDBJ databases">
        <title>Nepenthes gracilis genome sequencing.</title>
        <authorList>
            <person name="Fukushima K."/>
        </authorList>
    </citation>
    <scope>NUCLEOTIDE SEQUENCE</scope>
    <source>
        <strain evidence="1">SING2019-196</strain>
    </source>
</reference>
<proteinExistence type="predicted"/>
<organism evidence="1 2">
    <name type="scientific">Nepenthes gracilis</name>
    <name type="common">Slender pitcher plant</name>
    <dbReference type="NCBI Taxonomy" id="150966"/>
    <lineage>
        <taxon>Eukaryota</taxon>
        <taxon>Viridiplantae</taxon>
        <taxon>Streptophyta</taxon>
        <taxon>Embryophyta</taxon>
        <taxon>Tracheophyta</taxon>
        <taxon>Spermatophyta</taxon>
        <taxon>Magnoliopsida</taxon>
        <taxon>eudicotyledons</taxon>
        <taxon>Gunneridae</taxon>
        <taxon>Pentapetalae</taxon>
        <taxon>Caryophyllales</taxon>
        <taxon>Nepenthaceae</taxon>
        <taxon>Nepenthes</taxon>
    </lineage>
</organism>
<accession>A0AAD3T6A1</accession>
<dbReference type="EMBL" id="BSYO01000025">
    <property type="protein sequence ID" value="GMH22776.1"/>
    <property type="molecule type" value="Genomic_DNA"/>
</dbReference>
<comment type="caution">
    <text evidence="1">The sequence shown here is derived from an EMBL/GenBank/DDBJ whole genome shotgun (WGS) entry which is preliminary data.</text>
</comment>
<evidence type="ECO:0000313" key="2">
    <source>
        <dbReference type="Proteomes" id="UP001279734"/>
    </source>
</evidence>
<evidence type="ECO:0000313" key="1">
    <source>
        <dbReference type="EMBL" id="GMH22776.1"/>
    </source>
</evidence>
<name>A0AAD3T6A1_NEPGR</name>
<keyword evidence="2" id="KW-1185">Reference proteome</keyword>
<dbReference type="AlphaFoldDB" id="A0AAD3T6A1"/>
<protein>
    <submittedName>
        <fullName evidence="1">Uncharacterized protein</fullName>
    </submittedName>
</protein>
<sequence>MSAGVHAKMSVFYRKNMISSLRNVPLCDPPTCMHLSQSSGFSVIRSVASSNRACCKVISSRWSSSPVDLVLPLGAICDI</sequence>
<dbReference type="Proteomes" id="UP001279734">
    <property type="component" value="Unassembled WGS sequence"/>
</dbReference>
<gene>
    <name evidence="1" type="ORF">Nepgr_024619</name>
</gene>